<evidence type="ECO:0000259" key="2">
    <source>
        <dbReference type="Pfam" id="PF07596"/>
    </source>
</evidence>
<dbReference type="SUPFAM" id="SSF54523">
    <property type="entry name" value="Pili subunits"/>
    <property type="match status" value="1"/>
</dbReference>
<evidence type="ECO:0000256" key="1">
    <source>
        <dbReference type="SAM" id="Phobius"/>
    </source>
</evidence>
<dbReference type="InterPro" id="IPR011453">
    <property type="entry name" value="DUF1559"/>
</dbReference>
<dbReference type="AlphaFoldDB" id="A0A381X9J5"/>
<dbReference type="NCBIfam" id="TIGR02532">
    <property type="entry name" value="IV_pilin_GFxxxE"/>
    <property type="match status" value="1"/>
</dbReference>
<keyword evidence="1" id="KW-0812">Transmembrane</keyword>
<organism evidence="3">
    <name type="scientific">marine metagenome</name>
    <dbReference type="NCBI Taxonomy" id="408172"/>
    <lineage>
        <taxon>unclassified sequences</taxon>
        <taxon>metagenomes</taxon>
        <taxon>ecological metagenomes</taxon>
    </lineage>
</organism>
<name>A0A381X9J5_9ZZZZ</name>
<accession>A0A381X9J5</accession>
<feature type="transmembrane region" description="Helical" evidence="1">
    <location>
        <begin position="12"/>
        <end position="39"/>
    </location>
</feature>
<evidence type="ECO:0000313" key="3">
    <source>
        <dbReference type="EMBL" id="SVA61435.1"/>
    </source>
</evidence>
<gene>
    <name evidence="3" type="ORF">METZ01_LOCUS114289</name>
</gene>
<keyword evidence="1" id="KW-1133">Transmembrane helix</keyword>
<dbReference type="Pfam" id="PF07963">
    <property type="entry name" value="N_methyl"/>
    <property type="match status" value="1"/>
</dbReference>
<reference evidence="3" key="1">
    <citation type="submission" date="2018-05" db="EMBL/GenBank/DDBJ databases">
        <authorList>
            <person name="Lanie J.A."/>
            <person name="Ng W.-L."/>
            <person name="Kazmierczak K.M."/>
            <person name="Andrzejewski T.M."/>
            <person name="Davidsen T.M."/>
            <person name="Wayne K.J."/>
            <person name="Tettelin H."/>
            <person name="Glass J.I."/>
            <person name="Rusch D."/>
            <person name="Podicherti R."/>
            <person name="Tsui H.-C.T."/>
            <person name="Winkler M.E."/>
        </authorList>
    </citation>
    <scope>NUCLEOTIDE SEQUENCE</scope>
</reference>
<proteinExistence type="predicted"/>
<dbReference type="InterPro" id="IPR045584">
    <property type="entry name" value="Pilin-like"/>
</dbReference>
<feature type="domain" description="DUF1559" evidence="2">
    <location>
        <begin position="41"/>
        <end position="122"/>
    </location>
</feature>
<keyword evidence="1" id="KW-0472">Membrane</keyword>
<dbReference type="InterPro" id="IPR012902">
    <property type="entry name" value="N_methyl_site"/>
</dbReference>
<dbReference type="Gene3D" id="3.30.700.10">
    <property type="entry name" value="Glycoprotein, Type 4 Pilin"/>
    <property type="match status" value="1"/>
</dbReference>
<dbReference type="Pfam" id="PF07596">
    <property type="entry name" value="SBP_bac_10"/>
    <property type="match status" value="1"/>
</dbReference>
<dbReference type="PANTHER" id="PTHR30093:SF2">
    <property type="entry name" value="TYPE II SECRETION SYSTEM PROTEIN H"/>
    <property type="match status" value="1"/>
</dbReference>
<dbReference type="EMBL" id="UINC01014400">
    <property type="protein sequence ID" value="SVA61435.1"/>
    <property type="molecule type" value="Genomic_DNA"/>
</dbReference>
<protein>
    <recommendedName>
        <fullName evidence="2">DUF1559 domain-containing protein</fullName>
    </recommendedName>
</protein>
<sequence length="247" mass="27578">MNYSRPNRSRPPALGFTLIELLVVIAIIAILAGLLLPALARAKEKGRSTACLNNHKQIGLAFMMYVDDFETFPIHPTWSTCGGKLGLGPGYQSNNRSLADFDKRPLNKYTSTAEVYRCPSDAGDVLHPEHFPRTKPVMPKTCFNYYGTSYLVQWSWDGFGVQHVTAAPGQKALTESDLAKAPTTKLIQADWPWHGNRNEKSQKTQWHKLGVRGLNTLFGDGHAAIFVFPRDLHNWGGRKPDPANGFW</sequence>
<dbReference type="PANTHER" id="PTHR30093">
    <property type="entry name" value="GENERAL SECRETION PATHWAY PROTEIN G"/>
    <property type="match status" value="1"/>
</dbReference>